<keyword evidence="5" id="KW-0067">ATP-binding</keyword>
<sequence>MMVGVTALEGFSPATRQWFEGAFAAPTAAQEGAWSAAQAGRNALVVAPTGSGKTLAAFLWALDRLAATPPPAEPKHRCRVLYVSPLKALAVDVQRNLRSPLTGIRQAAQRLDEPVPDITVGMRTGDTPADERRQFQRTPPDVLVTTPESLFLLLTSAARESLRGVTTVILDEVHAVAGTKRGAHLAVSLERLEEITEATPQRIGLSATVRPVDEVSTFLSGTRPVEVVQPAIPKTIRVEVQVPVPDLAALDERPAPGSTDEEVVGSAAGTARKPSIWPAVEERLLGLVREHRSTIVFSNSRRLAERLTSRLNELAAEQEAAALEEAADLDADAPGAFPAEAVGQSGVGGGAAPTVAKAHHGSMSRDQRTLVEEELKSGVLPCVVATSSLELGIDMGAVDLVVQVEAPPSVASGLQRVGRAGHQVGAVSEGVVFPKYRGDLVSCAVVAERMTTGSIESTRYPRNPLDVLAQQIVAMVAMESWQLSDLAATIRRAAPFAALPDSALHSVLDMLAGRYPSEEFGELRARITWDRVTDELRGRPGAQRLAVTSGGTIPDRGLFTVMTPGGADGAGSRVGELDEEMVYESRVGDTFLLGTSSWRVEDITHDRVIVTPAPGVPARMPFWKGESIGRPLELGRAVGAFVREMSGLADADARERAGAAGLDEWACDNLLSYLREQREATRHVPSDRTILVERFRDELGDWRLVVHSPFGAQVNGPWALAIAARMRERRGVEVSASGADDGIVLRLPDAVDDNGTEVVPSAEDVLLEPGEIEQIVVAELGNSALYASRFRECAARALLLPRRDPRRRSPLWQQRQKSAQLLSVAGKFEQFPITLEAMRECVQDVYDLPGLRELMGDVAARKVKVAEVESSQPSPFARSLLFGYVGMFLYEADAPLAERRAAALSLDSTLLAELLGSEAIRELLDPEMLAEIEGQLQRTDPDRHARDMEGAADLLRFVGDLSEADGRARGVDPAWLAQLERDRRALRVRIAGEERFIAIEDAGRIRDALGTALPVGVPEAFTEPVPDPLGDLVLRWARTHGPFTAAELARRFGLGVAVVAGVLERLTGTGRLMKGELRPQASVPAGSGGELEYCDAEVLRRLRRASLAKLRHEVEPVEQRALGRFLPQWQGVQVRSGSERRGRVRRAPGAEDVLGVVEQLAGAPLPASAVESLVLPARLPGYTPALLDELTAAGEVTWVGCGALSGQDGWLALAPADVADLLLPAPDLDTAGSPLHTAVLAALGLTDPAALTDPEATPDSGGGALFFRELATRAGVLLTEQDEPAPSDDDVVAAVWDLVWAGALTNDTLGPLRARLSGGGGRRGASGRQGGAHRTARRPARGRYAQLRAGRPSMPSRTGPPSVGGRWSVAVPREPDPTRRAHATAEAFLERHGVLTRGALGTERVTGGFAAVYKVLRAMEESGRCRRGYIVEGLGAAQFAVPGAIDRVRALAGADGGPSPAPPTGPRRLGAGPGAVVADPTDLAGSADPAGSVDPTGDGEPLPDDLSGEAAGFPGSDDLAGDVAGLPRGDDPYAGVPEDLRGGLGGLGGAGRHGEFDGAGRRPQSPREAWRELSRVVLAATDPAQPYGAALPWPDTTGETRHRPGRKAGALVTLVDGAPALYVERGGKSLLSFTEDRDELRAGAESLAGAVHEGWLGSLAVERADGQDSLVSALSEVLTEAGFRVTPKGLRLRA</sequence>
<dbReference type="InterPro" id="IPR014001">
    <property type="entry name" value="Helicase_ATP-bd"/>
</dbReference>
<dbReference type="Pfam" id="PF23235">
    <property type="entry name" value="WHD_3rd_Lhr"/>
    <property type="match status" value="1"/>
</dbReference>
<comment type="caution">
    <text evidence="13">The sequence shown here is derived from an EMBL/GenBank/DDBJ whole genome shotgun (WGS) entry which is preliminary data.</text>
</comment>
<keyword evidence="4 13" id="KW-0347">Helicase</keyword>
<name>A0ABU9AIR1_PSEA5</name>
<keyword evidence="1" id="KW-0547">Nucleotide-binding</keyword>
<feature type="compositionally biased region" description="Gly residues" evidence="10">
    <location>
        <begin position="1542"/>
        <end position="1551"/>
    </location>
</feature>
<dbReference type="InterPro" id="IPR001650">
    <property type="entry name" value="Helicase_C-like"/>
</dbReference>
<dbReference type="Pfam" id="PF08494">
    <property type="entry name" value="DEAD_assoc"/>
    <property type="match status" value="1"/>
</dbReference>
<dbReference type="Pfam" id="PF00270">
    <property type="entry name" value="DEAD"/>
    <property type="match status" value="1"/>
</dbReference>
<organism evidence="13 14">
    <name type="scientific">Pseudonocardia alni subsp. carboxydivorans</name>
    <dbReference type="NCBI Taxonomy" id="415010"/>
    <lineage>
        <taxon>Bacteria</taxon>
        <taxon>Bacillati</taxon>
        <taxon>Actinomycetota</taxon>
        <taxon>Actinomycetes</taxon>
        <taxon>Pseudonocardiales</taxon>
        <taxon>Pseudonocardiaceae</taxon>
        <taxon>Pseudonocardia</taxon>
    </lineage>
</organism>
<feature type="region of interest" description="Disordered" evidence="10">
    <location>
        <begin position="1311"/>
        <end position="1377"/>
    </location>
</feature>
<evidence type="ECO:0000313" key="13">
    <source>
        <dbReference type="EMBL" id="MEK6466276.1"/>
    </source>
</evidence>
<dbReference type="Proteomes" id="UP001367513">
    <property type="component" value="Unassembled WGS sequence"/>
</dbReference>
<evidence type="ECO:0000256" key="5">
    <source>
        <dbReference type="ARBA" id="ARBA00022840"/>
    </source>
</evidence>
<evidence type="ECO:0000256" key="7">
    <source>
        <dbReference type="ARBA" id="ARBA00023204"/>
    </source>
</evidence>
<evidence type="ECO:0000256" key="2">
    <source>
        <dbReference type="ARBA" id="ARBA00022763"/>
    </source>
</evidence>
<dbReference type="SMART" id="SM00490">
    <property type="entry name" value="HELICc"/>
    <property type="match status" value="1"/>
</dbReference>
<evidence type="ECO:0000256" key="1">
    <source>
        <dbReference type="ARBA" id="ARBA00022741"/>
    </source>
</evidence>
<evidence type="ECO:0000256" key="8">
    <source>
        <dbReference type="ARBA" id="ARBA00023235"/>
    </source>
</evidence>
<dbReference type="PANTHER" id="PTHR47962">
    <property type="entry name" value="ATP-DEPENDENT HELICASE LHR-RELATED-RELATED"/>
    <property type="match status" value="1"/>
</dbReference>
<dbReference type="Pfam" id="PF23236">
    <property type="entry name" value="WHD_2nd_Lhr"/>
    <property type="match status" value="1"/>
</dbReference>
<reference evidence="13 14" key="1">
    <citation type="submission" date="2024-03" db="EMBL/GenBank/DDBJ databases">
        <title>Draft genome sequence of Pseudonocardia carboxydivorans JCM 14827.</title>
        <authorList>
            <person name="Duangmal K."/>
        </authorList>
    </citation>
    <scope>NUCLEOTIDE SEQUENCE [LARGE SCALE GENOMIC DNA]</scope>
    <source>
        <strain evidence="13 14">JCM 14827</strain>
    </source>
</reference>
<accession>A0ABU9AIR1</accession>
<evidence type="ECO:0000256" key="3">
    <source>
        <dbReference type="ARBA" id="ARBA00022801"/>
    </source>
</evidence>
<dbReference type="InterPro" id="IPR052511">
    <property type="entry name" value="ATP-dep_Helicase"/>
</dbReference>
<feature type="region of interest" description="Disordered" evidence="10">
    <location>
        <begin position="348"/>
        <end position="367"/>
    </location>
</feature>
<dbReference type="GO" id="GO:0016787">
    <property type="term" value="F:hydrolase activity"/>
    <property type="evidence" value="ECO:0007669"/>
    <property type="project" value="UniProtKB-KW"/>
</dbReference>
<dbReference type="SUPFAM" id="SSF52540">
    <property type="entry name" value="P-loop containing nucleoside triphosphate hydrolases"/>
    <property type="match status" value="1"/>
</dbReference>
<keyword evidence="7" id="KW-0234">DNA repair</keyword>
<dbReference type="Pfam" id="PF00271">
    <property type="entry name" value="Helicase_C"/>
    <property type="match status" value="1"/>
</dbReference>
<gene>
    <name evidence="13" type="ORF">WG925_21245</name>
</gene>
<dbReference type="EMBL" id="JBBPIX010000012">
    <property type="protein sequence ID" value="MEK6466276.1"/>
    <property type="molecule type" value="Genomic_DNA"/>
</dbReference>
<keyword evidence="8" id="KW-0413">Isomerase</keyword>
<dbReference type="InterPro" id="IPR055367">
    <property type="entry name" value="WH4_Lhr"/>
</dbReference>
<dbReference type="InterPro" id="IPR027417">
    <property type="entry name" value="P-loop_NTPase"/>
</dbReference>
<evidence type="ECO:0000313" key="14">
    <source>
        <dbReference type="Proteomes" id="UP001367513"/>
    </source>
</evidence>
<evidence type="ECO:0000259" key="11">
    <source>
        <dbReference type="PROSITE" id="PS51192"/>
    </source>
</evidence>
<keyword evidence="9" id="KW-0175">Coiled coil</keyword>
<dbReference type="PROSITE" id="PS51192">
    <property type="entry name" value="HELICASE_ATP_BIND_1"/>
    <property type="match status" value="1"/>
</dbReference>
<evidence type="ECO:0000256" key="4">
    <source>
        <dbReference type="ARBA" id="ARBA00022806"/>
    </source>
</evidence>
<dbReference type="InterPro" id="IPR011545">
    <property type="entry name" value="DEAD/DEAH_box_helicase_dom"/>
</dbReference>
<dbReference type="NCBIfam" id="NF007284">
    <property type="entry name" value="PRK09751.1"/>
    <property type="match status" value="1"/>
</dbReference>
<feature type="compositionally biased region" description="Gly residues" evidence="10">
    <location>
        <begin position="1317"/>
        <end position="1330"/>
    </location>
</feature>
<dbReference type="InterPro" id="IPR013701">
    <property type="entry name" value="Lhr-like_DEAD/DEAH_assoc"/>
</dbReference>
<proteinExistence type="predicted"/>
<dbReference type="InterPro" id="IPR045628">
    <property type="entry name" value="Lhr_WH_dom"/>
</dbReference>
<evidence type="ECO:0000259" key="12">
    <source>
        <dbReference type="PROSITE" id="PS51194"/>
    </source>
</evidence>
<dbReference type="SMART" id="SM00382">
    <property type="entry name" value="AAA"/>
    <property type="match status" value="1"/>
</dbReference>
<keyword evidence="3 13" id="KW-0378">Hydrolase</keyword>
<dbReference type="Pfam" id="PF23234">
    <property type="entry name" value="WHD_4th_Lhr"/>
    <property type="match status" value="1"/>
</dbReference>
<dbReference type="PANTHER" id="PTHR47962:SF5">
    <property type="entry name" value="ATP-DEPENDENT HELICASE LHR-RELATED"/>
    <property type="match status" value="1"/>
</dbReference>
<feature type="region of interest" description="Disordered" evidence="10">
    <location>
        <begin position="250"/>
        <end position="269"/>
    </location>
</feature>
<dbReference type="InterPro" id="IPR055369">
    <property type="entry name" value="WH2_Lhr"/>
</dbReference>
<dbReference type="Pfam" id="PF19306">
    <property type="entry name" value="WHD_Lhr"/>
    <property type="match status" value="1"/>
</dbReference>
<protein>
    <submittedName>
        <fullName evidence="13">ATP-dependent helicase</fullName>
        <ecNumber evidence="13">3.6.4.-</ecNumber>
    </submittedName>
</protein>
<dbReference type="EC" id="3.6.4.-" evidence="13"/>
<feature type="coiled-coil region" evidence="9">
    <location>
        <begin position="297"/>
        <end position="324"/>
    </location>
</feature>
<keyword evidence="6" id="KW-0238">DNA-binding</keyword>
<feature type="region of interest" description="Disordered" evidence="10">
    <location>
        <begin position="1452"/>
        <end position="1568"/>
    </location>
</feature>
<feature type="domain" description="Helicase C-terminal" evidence="12">
    <location>
        <begin position="279"/>
        <end position="473"/>
    </location>
</feature>
<keyword evidence="2" id="KW-0227">DNA damage</keyword>
<dbReference type="InterPro" id="IPR003593">
    <property type="entry name" value="AAA+_ATPase"/>
</dbReference>
<dbReference type="Gene3D" id="3.40.50.300">
    <property type="entry name" value="P-loop containing nucleotide triphosphate hydrolases"/>
    <property type="match status" value="2"/>
</dbReference>
<feature type="domain" description="Helicase ATP-binding" evidence="11">
    <location>
        <begin position="34"/>
        <end position="227"/>
    </location>
</feature>
<evidence type="ECO:0000256" key="9">
    <source>
        <dbReference type="SAM" id="Coils"/>
    </source>
</evidence>
<dbReference type="GO" id="GO:0004386">
    <property type="term" value="F:helicase activity"/>
    <property type="evidence" value="ECO:0007669"/>
    <property type="project" value="UniProtKB-KW"/>
</dbReference>
<dbReference type="SMART" id="SM00487">
    <property type="entry name" value="DEXDc"/>
    <property type="match status" value="1"/>
</dbReference>
<evidence type="ECO:0000256" key="6">
    <source>
        <dbReference type="ARBA" id="ARBA00023125"/>
    </source>
</evidence>
<dbReference type="InterPro" id="IPR055368">
    <property type="entry name" value="WH3_Lhr"/>
</dbReference>
<evidence type="ECO:0000256" key="10">
    <source>
        <dbReference type="SAM" id="MobiDB-lite"/>
    </source>
</evidence>
<keyword evidence="14" id="KW-1185">Reference proteome</keyword>
<dbReference type="PROSITE" id="PS51194">
    <property type="entry name" value="HELICASE_CTER"/>
    <property type="match status" value="1"/>
</dbReference>